<evidence type="ECO:0000256" key="1">
    <source>
        <dbReference type="SAM" id="Phobius"/>
    </source>
</evidence>
<reference evidence="2" key="2">
    <citation type="submission" date="2020-05" db="UniProtKB">
        <authorList>
            <consortium name="EnsemblMetazoa"/>
        </authorList>
    </citation>
    <scope>IDENTIFICATION</scope>
    <source>
        <strain evidence="2">IAEA</strain>
    </source>
</reference>
<organism evidence="2 3">
    <name type="scientific">Glossina palpalis gambiensis</name>
    <dbReference type="NCBI Taxonomy" id="67801"/>
    <lineage>
        <taxon>Eukaryota</taxon>
        <taxon>Metazoa</taxon>
        <taxon>Ecdysozoa</taxon>
        <taxon>Arthropoda</taxon>
        <taxon>Hexapoda</taxon>
        <taxon>Insecta</taxon>
        <taxon>Pterygota</taxon>
        <taxon>Neoptera</taxon>
        <taxon>Endopterygota</taxon>
        <taxon>Diptera</taxon>
        <taxon>Brachycera</taxon>
        <taxon>Muscomorpha</taxon>
        <taxon>Hippoboscoidea</taxon>
        <taxon>Glossinidae</taxon>
        <taxon>Glossina</taxon>
    </lineage>
</organism>
<keyword evidence="3" id="KW-1185">Reference proteome</keyword>
<keyword evidence="1" id="KW-0472">Membrane</keyword>
<dbReference type="Proteomes" id="UP000092460">
    <property type="component" value="Unassembled WGS sequence"/>
</dbReference>
<accession>A0A1B0AKC8</accession>
<evidence type="ECO:0000313" key="3">
    <source>
        <dbReference type="Proteomes" id="UP000092460"/>
    </source>
</evidence>
<name>A0A1B0AKC8_9MUSC</name>
<reference evidence="3" key="1">
    <citation type="submission" date="2015-01" db="EMBL/GenBank/DDBJ databases">
        <authorList>
            <person name="Aksoy S."/>
            <person name="Warren W."/>
            <person name="Wilson R.K."/>
        </authorList>
    </citation>
    <scope>NUCLEOTIDE SEQUENCE [LARGE SCALE GENOMIC DNA]</scope>
    <source>
        <strain evidence="3">IAEA</strain>
    </source>
</reference>
<protein>
    <submittedName>
        <fullName evidence="2">Uncharacterized protein</fullName>
    </submittedName>
</protein>
<sequence>LNETNTATTITTTTTTTTTTKRKTLEEFFFLLSVDGMTHFTCRGGPEHRIVQMSCVLGKHLSVLCAFALSFDTLLNMQITPAHYTPNHIEVMFKLHRVKAMSSMENTAPGAEKSRTDFDNAEKRSLCEVLFLYFPGLFYIACTALILPIVCWDNGEKLAEALYSALHCKDCKERHARKTKPPKLMDHHAIMSANST</sequence>
<evidence type="ECO:0000313" key="2">
    <source>
        <dbReference type="EnsemblMetazoa" id="GPPI000001-PA"/>
    </source>
</evidence>
<proteinExistence type="predicted"/>
<feature type="transmembrane region" description="Helical" evidence="1">
    <location>
        <begin position="130"/>
        <end position="152"/>
    </location>
</feature>
<dbReference type="AlphaFoldDB" id="A0A1B0AKC8"/>
<keyword evidence="1" id="KW-0812">Transmembrane</keyword>
<keyword evidence="1" id="KW-1133">Transmembrane helix</keyword>
<dbReference type="VEuPathDB" id="VectorBase:GPPI000001"/>
<dbReference type="EnsemblMetazoa" id="GPPI000001-RA">
    <property type="protein sequence ID" value="GPPI000001-PA"/>
    <property type="gene ID" value="GPPI000001"/>
</dbReference>
<dbReference type="EMBL" id="JXJN01022789">
    <property type="status" value="NOT_ANNOTATED_CDS"/>
    <property type="molecule type" value="Genomic_DNA"/>
</dbReference>